<dbReference type="OrthoDB" id="6773263at2759"/>
<dbReference type="Pfam" id="PF06817">
    <property type="entry name" value="RVT_thumb"/>
    <property type="match status" value="1"/>
</dbReference>
<name>A0A7K6ALK7_UPUEP</name>
<reference evidence="2 3" key="1">
    <citation type="submission" date="2019-09" db="EMBL/GenBank/DDBJ databases">
        <title>Bird 10,000 Genomes (B10K) Project - Family phase.</title>
        <authorList>
            <person name="Zhang G."/>
        </authorList>
    </citation>
    <scope>NUCLEOTIDE SEQUENCE [LARGE SCALE GENOMIC DNA]</scope>
    <source>
        <strain evidence="2">B10K-DU-012-37</strain>
    </source>
</reference>
<proteinExistence type="predicted"/>
<comment type="caution">
    <text evidence="2">The sequence shown here is derived from an EMBL/GenBank/DDBJ whole genome shotgun (WGS) entry which is preliminary data.</text>
</comment>
<feature type="non-terminal residue" evidence="2">
    <location>
        <position position="1"/>
    </location>
</feature>
<dbReference type="Gene3D" id="3.30.70.270">
    <property type="match status" value="1"/>
</dbReference>
<dbReference type="SUPFAM" id="SSF56672">
    <property type="entry name" value="DNA/RNA polymerases"/>
    <property type="match status" value="1"/>
</dbReference>
<organism evidence="2 3">
    <name type="scientific">Upupa epops</name>
    <name type="common">Eurasian hoopoe</name>
    <dbReference type="NCBI Taxonomy" id="57439"/>
    <lineage>
        <taxon>Eukaryota</taxon>
        <taxon>Metazoa</taxon>
        <taxon>Chordata</taxon>
        <taxon>Craniata</taxon>
        <taxon>Vertebrata</taxon>
        <taxon>Euteleostomi</taxon>
        <taxon>Archelosauria</taxon>
        <taxon>Archosauria</taxon>
        <taxon>Dinosauria</taxon>
        <taxon>Saurischia</taxon>
        <taxon>Theropoda</taxon>
        <taxon>Coelurosauria</taxon>
        <taxon>Aves</taxon>
        <taxon>Neognathae</taxon>
        <taxon>Neoaves</taxon>
        <taxon>Telluraves</taxon>
        <taxon>Coraciimorphae</taxon>
        <taxon>Bucerotiformes</taxon>
        <taxon>Upupidae</taxon>
        <taxon>Upupa</taxon>
    </lineage>
</organism>
<accession>A0A7K6ALK7</accession>
<feature type="domain" description="Reverse transcriptase thumb" evidence="1">
    <location>
        <begin position="4"/>
        <end position="55"/>
    </location>
</feature>
<gene>
    <name evidence="2" type="primary">Ervk6_1</name>
    <name evidence="2" type="ORF">UPUEPO_R14669</name>
</gene>
<evidence type="ECO:0000313" key="2">
    <source>
        <dbReference type="EMBL" id="NWU90952.1"/>
    </source>
</evidence>
<dbReference type="AlphaFoldDB" id="A0A7K6ALK7"/>
<keyword evidence="3" id="KW-1185">Reference proteome</keyword>
<dbReference type="InterPro" id="IPR043128">
    <property type="entry name" value="Rev_trsase/Diguanyl_cyclase"/>
</dbReference>
<dbReference type="InterPro" id="IPR043502">
    <property type="entry name" value="DNA/RNA_pol_sf"/>
</dbReference>
<feature type="non-terminal residue" evidence="2">
    <location>
        <position position="56"/>
    </location>
</feature>
<dbReference type="GO" id="GO:0003964">
    <property type="term" value="F:RNA-directed DNA polymerase activity"/>
    <property type="evidence" value="ECO:0007669"/>
    <property type="project" value="InterPro"/>
</dbReference>
<evidence type="ECO:0000259" key="1">
    <source>
        <dbReference type="Pfam" id="PF06817"/>
    </source>
</evidence>
<dbReference type="EMBL" id="VZRI01002897">
    <property type="protein sequence ID" value="NWU90952.1"/>
    <property type="molecule type" value="Genomic_DNA"/>
</dbReference>
<evidence type="ECO:0000313" key="3">
    <source>
        <dbReference type="Proteomes" id="UP000544127"/>
    </source>
</evidence>
<dbReference type="Proteomes" id="UP000544127">
    <property type="component" value="Unassembled WGS sequence"/>
</dbReference>
<dbReference type="InterPro" id="IPR010661">
    <property type="entry name" value="RVT_thumb"/>
</dbReference>
<sequence length="56" mass="6291">TIEPQKIELQIDVKTLNDLWMLLGTIHWIRPYLGGTDADLAPLFDLLKGDRALTSA</sequence>
<protein>
    <submittedName>
        <fullName evidence="2">POK6 protein</fullName>
    </submittedName>
</protein>